<dbReference type="InterPro" id="IPR031736">
    <property type="entry name" value="REXO1-like_dom"/>
</dbReference>
<keyword evidence="14" id="KW-0539">Nucleus</keyword>
<evidence type="ECO:0000256" key="15">
    <source>
        <dbReference type="SAM" id="MobiDB-lite"/>
    </source>
</evidence>
<keyword evidence="8" id="KW-0378">Hydrolase</keyword>
<keyword evidence="5" id="KW-0813">Transport</keyword>
<evidence type="ECO:0000256" key="8">
    <source>
        <dbReference type="ARBA" id="ARBA00022801"/>
    </source>
</evidence>
<comment type="similarity">
    <text evidence="3">Belongs to the sideroflexin family.</text>
</comment>
<dbReference type="Gene3D" id="3.40.630.30">
    <property type="match status" value="1"/>
</dbReference>
<evidence type="ECO:0000256" key="3">
    <source>
        <dbReference type="ARBA" id="ARBA00005974"/>
    </source>
</evidence>
<dbReference type="GO" id="GO:0003676">
    <property type="term" value="F:nucleic acid binding"/>
    <property type="evidence" value="ECO:0007669"/>
    <property type="project" value="InterPro"/>
</dbReference>
<dbReference type="Gene3D" id="3.30.420.10">
    <property type="entry name" value="Ribonuclease H-like superfamily/Ribonuclease H"/>
    <property type="match status" value="2"/>
</dbReference>
<evidence type="ECO:0000256" key="12">
    <source>
        <dbReference type="ARBA" id="ARBA00023128"/>
    </source>
</evidence>
<evidence type="ECO:0000256" key="13">
    <source>
        <dbReference type="ARBA" id="ARBA00023136"/>
    </source>
</evidence>
<feature type="compositionally biased region" description="Basic and acidic residues" evidence="15">
    <location>
        <begin position="768"/>
        <end position="782"/>
    </location>
</feature>
<dbReference type="SUPFAM" id="SSF55729">
    <property type="entry name" value="Acyl-CoA N-acyltransferases (Nat)"/>
    <property type="match status" value="1"/>
</dbReference>
<dbReference type="InterPro" id="IPR034922">
    <property type="entry name" value="REX1-like_exo"/>
</dbReference>
<feature type="transmembrane region" description="Helical" evidence="16">
    <location>
        <begin position="265"/>
        <end position="285"/>
    </location>
</feature>
<dbReference type="VEuPathDB" id="VectorBase:LLONM1_011429"/>
<evidence type="ECO:0000256" key="9">
    <source>
        <dbReference type="ARBA" id="ARBA00022839"/>
    </source>
</evidence>
<dbReference type="InterPro" id="IPR036397">
    <property type="entry name" value="RNaseH_sf"/>
</dbReference>
<evidence type="ECO:0000256" key="5">
    <source>
        <dbReference type="ARBA" id="ARBA00022448"/>
    </source>
</evidence>
<dbReference type="PANTHER" id="PTHR12801:SF115">
    <property type="entry name" value="FI18136P1-RELATED"/>
    <property type="match status" value="1"/>
</dbReference>
<feature type="compositionally biased region" description="Basic residues" evidence="15">
    <location>
        <begin position="742"/>
        <end position="753"/>
    </location>
</feature>
<keyword evidence="9" id="KW-0269">Exonuclease</keyword>
<sequence length="1637" mass="184191">MSSLPRVNLDEPRYDQSTYLNRAKHFIILTNPLNVFVSSSELDRSAKTVQDYKAGNPVEAKSINEIWRAKYLYDSAFHPETGEKMIIIGRMSAQVPMNMMITGCMMTFYRSTPAVVFWQWLNQSFNALVNYTNRSGSSPISNNQLLTSYCLATGGALVTALSLNRLCKSAPPLVGRLVPLAAVAAANCINIPMMRMQELKQGVELYDDNNNRVGVSINAAQKGITAVVLSRISMAMPGMVFTPMLATFLEKKGVLKRFPWANAPIQMLFCGLCLTFATPLCCALYSQKASIRVDQLEPEVQENVKKISPDAQVEKGRISHKMRPFVLIREMRKQDEIECEELVKNYILSGARQAFVETIFKEITLQMIVLCWAIAFIFFGIPPLYCLLTVPGVIGALCLLVYGTFFNKAMEISNMKPSRCWLAELHYRGITEPHDFDIYFHDPPEEQQVTQMRRKIIATVSVKNHRDLHSSAWLFRFGFTKKASIPRLGEALIAHVLDFCKENRFSTIEGVTRECDEDLRDVYTKLGFLMKQIYHKQIIGNNDNKATPPVYTPSQKKEAPGVEEQEPVPKKAKLEYVPHSISTKAVMNDHPAPSYIPSVSVLKKTNPAEISLEEIDEELNLISDILQDVESNGDVQQEHVVTYKPSKIVEVNAATKCSEKENIEKTQEKEKVVKEAKEKPVEDVEKKEKPPEEKKHKSSRSNSHRSHSSSKSKHHSSSKSSSKSSSSSHKSSSKSRESDHKSSHRSSSKHRHSSSSSSKSSKTSSASKKSEKTSSSKSEKSSSSKNTQSESARLQEFDLLAALEAESSDEDDIEAQCKMIFEEFTAQESTEGRTSDKPPLLEKKPEPEAPELHEEHAKKKRIAHENAQKRPSLLPAPPKRVNHIQTALHSVYQRQELVRKQLEVTKEQEKVEAPLKSPPLSPGNPANFARRIAPVSNTVALINAKKRIEELRQQRTVAQTASKAGKRIAHANPALLTEKPAPPVLEPTATKISYNLRMQYYNIMVKHCVQIYPNCEDGWQRAQTEELAVFKKCSDRKQHQAGIPLTPLPVPKAYNLAAECALTEEQLKENGYPRAGKCKGQATICKTYQKHHLSPPNPDERFCSRCSKLFNIACYDRPGVDECNYHPKSTSFRRGFADNLHRCCQQAAGTPGCMYANYHVSDQVDYENLTGFVTTISRDEKYVCTRKDIFALDCEMCYTTEGLELTRVTVVDVDSKVVYDALVKPDNRIIDYNTTYSGITEAMLAKETRTLRQVQAVLLSMFHSRTILVGHSLESDLSALKMIHSLVVDTSILYPHKMGPPKKRALKTLCIENLKRIIQENESGHDSAEDAEVCIQLLKHYLRNRITRSETASSGNSFDTIASTKAYNLARLRMCLDGGTIEGEWLPKGGEVQSRCSKLFNIACYDRPGVDECNYHPKSTGFRRGFADNLHRCCQQAAGTPGCMYANYHVSDQVDYENLTGFVTTISRDEKYVCTRKDIFALDCEMCYTTEGLELTRVTVVDVDSKVVYDALVKPDNRIIDYNTTYSGITEAMLAKETRTLRQVQAVLLSMFHSRTILVGHSLESDLSALKMIHSLVVDTSILYPHKMGPPKKRALKTLCIENLKRIIQENESGHDSAEDAEVCIQLLKHYLRNRIT</sequence>
<dbReference type="GO" id="GO:0015075">
    <property type="term" value="F:monoatomic ion transmembrane transporter activity"/>
    <property type="evidence" value="ECO:0007669"/>
    <property type="project" value="InterPro"/>
</dbReference>
<organism evidence="18 19">
    <name type="scientific">Lutzomyia longipalpis</name>
    <name type="common">Sand fly</name>
    <dbReference type="NCBI Taxonomy" id="7200"/>
    <lineage>
        <taxon>Eukaryota</taxon>
        <taxon>Metazoa</taxon>
        <taxon>Ecdysozoa</taxon>
        <taxon>Arthropoda</taxon>
        <taxon>Hexapoda</taxon>
        <taxon>Insecta</taxon>
        <taxon>Pterygota</taxon>
        <taxon>Neoptera</taxon>
        <taxon>Endopterygota</taxon>
        <taxon>Diptera</taxon>
        <taxon>Nematocera</taxon>
        <taxon>Psychodoidea</taxon>
        <taxon>Psychodidae</taxon>
        <taxon>Lutzomyia</taxon>
        <taxon>Lutzomyia</taxon>
    </lineage>
</organism>
<evidence type="ECO:0000256" key="7">
    <source>
        <dbReference type="ARBA" id="ARBA00022722"/>
    </source>
</evidence>
<reference evidence="18" key="1">
    <citation type="submission" date="2020-05" db="UniProtKB">
        <authorList>
            <consortium name="EnsemblMetazoa"/>
        </authorList>
    </citation>
    <scope>IDENTIFICATION</scope>
    <source>
        <strain evidence="18">Jacobina</strain>
    </source>
</reference>
<keyword evidence="10" id="KW-0029">Amino-acid transport</keyword>
<dbReference type="InterPro" id="IPR016181">
    <property type="entry name" value="Acyl_CoA_acyltransferase"/>
</dbReference>
<feature type="domain" description="Exonuclease" evidence="17">
    <location>
        <begin position="1478"/>
        <end position="1637"/>
    </location>
</feature>
<dbReference type="VEuPathDB" id="VectorBase:LLONM1_001694"/>
<evidence type="ECO:0000259" key="17">
    <source>
        <dbReference type="SMART" id="SM00479"/>
    </source>
</evidence>
<dbReference type="EnsemblMetazoa" id="LLOJ002551-RA">
    <property type="protein sequence ID" value="LLOJ002551-PA"/>
    <property type="gene ID" value="LLOJ002551"/>
</dbReference>
<evidence type="ECO:0000256" key="2">
    <source>
        <dbReference type="ARBA" id="ARBA00004225"/>
    </source>
</evidence>
<comment type="subcellular location">
    <subcellularLocation>
        <location evidence="2">Mitochondrion membrane</location>
        <topology evidence="2">Multi-pass membrane protein</topology>
    </subcellularLocation>
    <subcellularLocation>
        <location evidence="1">Nucleus</location>
    </subcellularLocation>
</comment>
<dbReference type="InterPro" id="IPR004686">
    <property type="entry name" value="Mtc"/>
</dbReference>
<protein>
    <recommendedName>
        <fullName evidence="17">Exonuclease domain-containing protein</fullName>
    </recommendedName>
</protein>
<dbReference type="Pfam" id="PF15870">
    <property type="entry name" value="EloA-BP1"/>
    <property type="match status" value="1"/>
</dbReference>
<dbReference type="FunFam" id="3.30.420.10:FF:000019">
    <property type="entry name" value="RNA exonuclease NEF-sp"/>
    <property type="match status" value="2"/>
</dbReference>
<dbReference type="GO" id="GO:0006865">
    <property type="term" value="P:amino acid transport"/>
    <property type="evidence" value="ECO:0007669"/>
    <property type="project" value="UniProtKB-KW"/>
</dbReference>
<dbReference type="SMART" id="SM00479">
    <property type="entry name" value="EXOIII"/>
    <property type="match status" value="2"/>
</dbReference>
<evidence type="ECO:0000256" key="11">
    <source>
        <dbReference type="ARBA" id="ARBA00022989"/>
    </source>
</evidence>
<accession>A0A1B0CDY1</accession>
<dbReference type="EMBL" id="AJWK01008364">
    <property type="status" value="NOT_ANNOTATED_CDS"/>
    <property type="molecule type" value="Genomic_DNA"/>
</dbReference>
<evidence type="ECO:0000256" key="6">
    <source>
        <dbReference type="ARBA" id="ARBA00022692"/>
    </source>
</evidence>
<evidence type="ECO:0000313" key="19">
    <source>
        <dbReference type="Proteomes" id="UP000092461"/>
    </source>
</evidence>
<keyword evidence="11 16" id="KW-1133">Transmembrane helix</keyword>
<dbReference type="SUPFAM" id="SSF53098">
    <property type="entry name" value="Ribonuclease H-like"/>
    <property type="match status" value="2"/>
</dbReference>
<dbReference type="Pfam" id="PF00929">
    <property type="entry name" value="RNase_T"/>
    <property type="match status" value="2"/>
</dbReference>
<keyword evidence="12" id="KW-0496">Mitochondrion</keyword>
<dbReference type="Proteomes" id="UP000092461">
    <property type="component" value="Unassembled WGS sequence"/>
</dbReference>
<evidence type="ECO:0000256" key="16">
    <source>
        <dbReference type="SAM" id="Phobius"/>
    </source>
</evidence>
<feature type="region of interest" description="Disordered" evidence="15">
    <location>
        <begin position="659"/>
        <end position="878"/>
    </location>
</feature>
<dbReference type="InterPro" id="IPR012337">
    <property type="entry name" value="RNaseH-like_sf"/>
</dbReference>
<dbReference type="EMBL" id="AJWK01008362">
    <property type="status" value="NOT_ANNOTATED_CDS"/>
    <property type="molecule type" value="Genomic_DNA"/>
</dbReference>
<feature type="compositionally biased region" description="Low complexity" evidence="15">
    <location>
        <begin position="754"/>
        <end position="767"/>
    </location>
</feature>
<keyword evidence="19" id="KW-1185">Reference proteome</keyword>
<dbReference type="NCBIfam" id="TIGR00798">
    <property type="entry name" value="mtc"/>
    <property type="match status" value="1"/>
</dbReference>
<evidence type="ECO:0000313" key="18">
    <source>
        <dbReference type="EnsemblMetazoa" id="LLOJ002551-PA"/>
    </source>
</evidence>
<keyword evidence="6 16" id="KW-0812">Transmembrane</keyword>
<dbReference type="EMBL" id="AJWK01008363">
    <property type="status" value="NOT_ANNOTATED_CDS"/>
    <property type="molecule type" value="Genomic_DNA"/>
</dbReference>
<feature type="domain" description="Exonuclease" evidence="17">
    <location>
        <begin position="1188"/>
        <end position="1347"/>
    </location>
</feature>
<dbReference type="GO" id="GO:0005634">
    <property type="term" value="C:nucleus"/>
    <property type="evidence" value="ECO:0007669"/>
    <property type="project" value="UniProtKB-SubCell"/>
</dbReference>
<dbReference type="VEuPathDB" id="VectorBase:LLOJ002551"/>
<keyword evidence="13 16" id="KW-0472">Membrane</keyword>
<dbReference type="VEuPathDB" id="VectorBase:LLONM1_002975"/>
<feature type="compositionally biased region" description="Low complexity" evidence="15">
    <location>
        <begin position="718"/>
        <end position="730"/>
    </location>
</feature>
<dbReference type="Pfam" id="PF03820">
    <property type="entry name" value="SFXNs"/>
    <property type="match status" value="1"/>
</dbReference>
<feature type="compositionally biased region" description="Basic and acidic residues" evidence="15">
    <location>
        <begin position="830"/>
        <end position="868"/>
    </location>
</feature>
<evidence type="ECO:0000256" key="1">
    <source>
        <dbReference type="ARBA" id="ARBA00004123"/>
    </source>
</evidence>
<evidence type="ECO:0000256" key="4">
    <source>
        <dbReference type="ARBA" id="ARBA00006357"/>
    </source>
</evidence>
<dbReference type="InterPro" id="IPR047021">
    <property type="entry name" value="REXO1/3/4-like"/>
</dbReference>
<keyword evidence="7" id="KW-0540">Nuclease</keyword>
<dbReference type="VEuPathDB" id="VectorBase:LLONM1_009785"/>
<dbReference type="CDD" id="cd06145">
    <property type="entry name" value="REX1_like"/>
    <property type="match status" value="2"/>
</dbReference>
<comment type="similarity">
    <text evidence="4">Belongs to the REXO1/REXO3 family.</text>
</comment>
<dbReference type="PANTHER" id="PTHR12801">
    <property type="entry name" value="RNA EXONUCLEASE REXO1 / RECO3 FAMILY MEMBER-RELATED"/>
    <property type="match status" value="1"/>
</dbReference>
<feature type="compositionally biased region" description="Basic residues" evidence="15">
    <location>
        <begin position="696"/>
        <end position="717"/>
    </location>
</feature>
<proteinExistence type="inferred from homology"/>
<dbReference type="GO" id="GO:0031966">
    <property type="term" value="C:mitochondrial membrane"/>
    <property type="evidence" value="ECO:0007669"/>
    <property type="project" value="UniProtKB-SubCell"/>
</dbReference>
<evidence type="ECO:0000256" key="10">
    <source>
        <dbReference type="ARBA" id="ARBA00022970"/>
    </source>
</evidence>
<evidence type="ECO:0000256" key="14">
    <source>
        <dbReference type="ARBA" id="ARBA00023242"/>
    </source>
</evidence>
<feature type="compositionally biased region" description="Basic and acidic residues" evidence="15">
    <location>
        <begin position="659"/>
        <end position="695"/>
    </location>
</feature>
<feature type="transmembrane region" description="Helical" evidence="16">
    <location>
        <begin position="363"/>
        <end position="381"/>
    </location>
</feature>
<feature type="region of interest" description="Disordered" evidence="15">
    <location>
        <begin position="544"/>
        <end position="569"/>
    </location>
</feature>
<name>A0A1B0CDY1_LUTLO</name>
<dbReference type="InterPro" id="IPR013520">
    <property type="entry name" value="Ribonucl_H"/>
</dbReference>
<dbReference type="GO" id="GO:0004527">
    <property type="term" value="F:exonuclease activity"/>
    <property type="evidence" value="ECO:0007669"/>
    <property type="project" value="UniProtKB-KW"/>
</dbReference>